<evidence type="ECO:0000313" key="7">
    <source>
        <dbReference type="Proteomes" id="UP000008281"/>
    </source>
</evidence>
<name>E3NVT5_CAERE</name>
<dbReference type="InterPro" id="IPR021718">
    <property type="entry name" value="CPSF73-100_C"/>
</dbReference>
<keyword evidence="3" id="KW-0539">Nucleus</keyword>
<dbReference type="AlphaFoldDB" id="E3NVT5"/>
<evidence type="ECO:0000259" key="5">
    <source>
        <dbReference type="SMART" id="SM01098"/>
    </source>
</evidence>
<evidence type="ECO:0000256" key="3">
    <source>
        <dbReference type="ARBA" id="ARBA00023242"/>
    </source>
</evidence>
<evidence type="ECO:0000313" key="6">
    <source>
        <dbReference type="EMBL" id="EFO99281.1"/>
    </source>
</evidence>
<gene>
    <name evidence="6" type="ORF">CRE_15856</name>
</gene>
<dbReference type="InParanoid" id="E3NVT5"/>
<dbReference type="GO" id="GO:0005634">
    <property type="term" value="C:nucleus"/>
    <property type="evidence" value="ECO:0007669"/>
    <property type="project" value="UniProtKB-SubCell"/>
</dbReference>
<feature type="domain" description="Pre-mRNA 3'-end-processing endonuclease polyadenylation factor C-term" evidence="5">
    <location>
        <begin position="4"/>
        <end position="239"/>
    </location>
</feature>
<organism evidence="7">
    <name type="scientific">Caenorhabditis remanei</name>
    <name type="common">Caenorhabditis vulgaris</name>
    <dbReference type="NCBI Taxonomy" id="31234"/>
    <lineage>
        <taxon>Eukaryota</taxon>
        <taxon>Metazoa</taxon>
        <taxon>Ecdysozoa</taxon>
        <taxon>Nematoda</taxon>
        <taxon>Chromadorea</taxon>
        <taxon>Rhabditida</taxon>
        <taxon>Rhabditina</taxon>
        <taxon>Rhabditomorpha</taxon>
        <taxon>Rhabditoidea</taxon>
        <taxon>Rhabditidae</taxon>
        <taxon>Peloderinae</taxon>
        <taxon>Caenorhabditis</taxon>
    </lineage>
</organism>
<dbReference type="HOGENOM" id="CLU_1050677_0_0_1"/>
<dbReference type="OrthoDB" id="5834732at2759"/>
<dbReference type="eggNOG" id="KOG1137">
    <property type="taxonomic scope" value="Eukaryota"/>
</dbReference>
<evidence type="ECO:0000256" key="1">
    <source>
        <dbReference type="ARBA" id="ARBA00004123"/>
    </source>
</evidence>
<dbReference type="Pfam" id="PF11718">
    <property type="entry name" value="CPSF73-100_C"/>
    <property type="match status" value="1"/>
</dbReference>
<dbReference type="STRING" id="31234.E3NVT5"/>
<dbReference type="SMART" id="SM01098">
    <property type="entry name" value="CPSF73-100_C"/>
    <property type="match status" value="1"/>
</dbReference>
<dbReference type="EMBL" id="DS271129">
    <property type="protein sequence ID" value="EFO99281.1"/>
    <property type="molecule type" value="Genomic_DNA"/>
</dbReference>
<feature type="region of interest" description="Disordered" evidence="4">
    <location>
        <begin position="197"/>
        <end position="217"/>
    </location>
</feature>
<sequence>MPENGEIISGVLVKNNFSYSLMVYEELGSYTSLRTSSLEQKMSVHYSNSVRLLLFNLNQLNDDATLLQNAKLKEMSKKGTITHAISIFQGKVIVSYYGNDHVAVVKWESNPVSDMYADSVTAAILHAQANPVPEKCGYLVSLAMSYSINFLDLPASSSFPPFNTALEGMVKHICGDDVSLVMSDRGLLAQFEEDGRRLPVEGNPDGPVTMGGDDPMDDPTTSHILQGLTEKMRQVSNMIVFLISPIVVQIVTTNNETDLIEDMEY</sequence>
<reference evidence="6" key="1">
    <citation type="submission" date="2007-07" db="EMBL/GenBank/DDBJ databases">
        <title>PCAP assembly of the Caenorhabditis remanei genome.</title>
        <authorList>
            <consortium name="The Caenorhabditis remanei Sequencing Consortium"/>
            <person name="Wilson R.K."/>
        </authorList>
    </citation>
    <scope>NUCLEOTIDE SEQUENCE [LARGE SCALE GENOMIC DNA]</scope>
    <source>
        <strain evidence="6">PB4641</strain>
    </source>
</reference>
<proteinExistence type="predicted"/>
<comment type="subcellular location">
    <subcellularLocation>
        <location evidence="1">Nucleus</location>
    </subcellularLocation>
</comment>
<evidence type="ECO:0000256" key="4">
    <source>
        <dbReference type="SAM" id="MobiDB-lite"/>
    </source>
</evidence>
<evidence type="ECO:0000256" key="2">
    <source>
        <dbReference type="ARBA" id="ARBA00022664"/>
    </source>
</evidence>
<accession>E3NVT5</accession>
<dbReference type="Proteomes" id="UP000008281">
    <property type="component" value="Unassembled WGS sequence"/>
</dbReference>
<dbReference type="GO" id="GO:0006397">
    <property type="term" value="P:mRNA processing"/>
    <property type="evidence" value="ECO:0007669"/>
    <property type="project" value="UniProtKB-KW"/>
</dbReference>
<keyword evidence="2" id="KW-0507">mRNA processing</keyword>
<protein>
    <recommendedName>
        <fullName evidence="5">Pre-mRNA 3'-end-processing endonuclease polyadenylation factor C-term domain-containing protein</fullName>
    </recommendedName>
</protein>
<keyword evidence="7" id="KW-1185">Reference proteome</keyword>